<dbReference type="SUPFAM" id="SSF50800">
    <property type="entry name" value="PK beta-barrel domain-like"/>
    <property type="match status" value="1"/>
</dbReference>
<organism evidence="2 3">
    <name type="scientific">Mucilaginibacter xinganensis</name>
    <dbReference type="NCBI Taxonomy" id="1234841"/>
    <lineage>
        <taxon>Bacteria</taxon>
        <taxon>Pseudomonadati</taxon>
        <taxon>Bacteroidota</taxon>
        <taxon>Sphingobacteriia</taxon>
        <taxon>Sphingobacteriales</taxon>
        <taxon>Sphingobacteriaceae</taxon>
        <taxon>Mucilaginibacter</taxon>
    </lineage>
</organism>
<dbReference type="Proteomes" id="UP000215002">
    <property type="component" value="Chromosome"/>
</dbReference>
<feature type="domain" description="MOSC" evidence="1">
    <location>
        <begin position="121"/>
        <end position="266"/>
    </location>
</feature>
<dbReference type="PANTHER" id="PTHR14237:SF19">
    <property type="entry name" value="MITOCHONDRIAL AMIDOXIME REDUCING COMPONENT 1"/>
    <property type="match status" value="1"/>
</dbReference>
<dbReference type="InterPro" id="IPR005303">
    <property type="entry name" value="MOCOS_middle"/>
</dbReference>
<evidence type="ECO:0000259" key="1">
    <source>
        <dbReference type="PROSITE" id="PS51340"/>
    </source>
</evidence>
<dbReference type="KEGG" id="muc:MuYL_2620"/>
<proteinExistence type="predicted"/>
<dbReference type="GO" id="GO:0003824">
    <property type="term" value="F:catalytic activity"/>
    <property type="evidence" value="ECO:0007669"/>
    <property type="project" value="InterPro"/>
</dbReference>
<dbReference type="InterPro" id="IPR005302">
    <property type="entry name" value="MoCF_Sase_C"/>
</dbReference>
<dbReference type="PROSITE" id="PS51340">
    <property type="entry name" value="MOSC"/>
    <property type="match status" value="1"/>
</dbReference>
<name>A0A223NXA7_9SPHI</name>
<dbReference type="RefSeq" id="WP_094570853.1">
    <property type="nucleotide sequence ID" value="NZ_CP022743.1"/>
</dbReference>
<dbReference type="PANTHER" id="PTHR14237">
    <property type="entry name" value="MOLYBDOPTERIN COFACTOR SULFURASE MOSC"/>
    <property type="match status" value="1"/>
</dbReference>
<reference evidence="2 3" key="1">
    <citation type="submission" date="2017-08" db="EMBL/GenBank/DDBJ databases">
        <title>Complete genome sequence of Mucilaginibacter sp. strain BJC16-A31.</title>
        <authorList>
            <consortium name="Henan University of Science and Technology"/>
            <person name="You X."/>
        </authorList>
    </citation>
    <scope>NUCLEOTIDE SEQUENCE [LARGE SCALE GENOMIC DNA]</scope>
    <source>
        <strain evidence="2 3">BJC16-A31</strain>
    </source>
</reference>
<dbReference type="AlphaFoldDB" id="A0A223NXA7"/>
<evidence type="ECO:0000313" key="3">
    <source>
        <dbReference type="Proteomes" id="UP000215002"/>
    </source>
</evidence>
<dbReference type="InterPro" id="IPR011037">
    <property type="entry name" value="Pyrv_Knase-like_insert_dom_sf"/>
</dbReference>
<protein>
    <submittedName>
        <fullName evidence="2">MOSC domain-containing protein</fullName>
    </submittedName>
</protein>
<gene>
    <name evidence="2" type="ORF">MuYL_2620</name>
</gene>
<dbReference type="Pfam" id="PF03476">
    <property type="entry name" value="MOSC_N"/>
    <property type="match status" value="1"/>
</dbReference>
<dbReference type="Pfam" id="PF03473">
    <property type="entry name" value="MOSC"/>
    <property type="match status" value="1"/>
</dbReference>
<dbReference type="EMBL" id="CP022743">
    <property type="protein sequence ID" value="ASU34507.1"/>
    <property type="molecule type" value="Genomic_DNA"/>
</dbReference>
<sequence length="276" mass="31475">MLQISELYIYPIKSLAGIKVKNARITPTGFEHDRRWLLIDENNAFLTQREHHQMALLQVTIKNDGLLVTHKINQKSIPVPFNDPSIKYSEVTVSIWDDTCRALLVSNHADKWFTEMLGINCRLVYMPDETKRAVDPRYAPSDAVTSFADAYPFMMIGQASLDDLNNRMPEALPMNRFRPNIVFTGGGPYEEDLYAHFTVGGISFYGVKLCARCVLTTVNQENAKKGKEPLKTLASYRFKNNKILFGQNLVHDGEGEIAVGDEIKVFQKHIEERFFI</sequence>
<dbReference type="GO" id="GO:0030151">
    <property type="term" value="F:molybdenum ion binding"/>
    <property type="evidence" value="ECO:0007669"/>
    <property type="project" value="InterPro"/>
</dbReference>
<dbReference type="OrthoDB" id="581532at2"/>
<evidence type="ECO:0000313" key="2">
    <source>
        <dbReference type="EMBL" id="ASU34507.1"/>
    </source>
</evidence>
<dbReference type="GO" id="GO:0030170">
    <property type="term" value="F:pyridoxal phosphate binding"/>
    <property type="evidence" value="ECO:0007669"/>
    <property type="project" value="InterPro"/>
</dbReference>
<keyword evidence="3" id="KW-1185">Reference proteome</keyword>
<accession>A0A223NXA7</accession>
<dbReference type="SUPFAM" id="SSF141673">
    <property type="entry name" value="MOSC N-terminal domain-like"/>
    <property type="match status" value="1"/>
</dbReference>